<name>A0A444UMC5_ACIRT</name>
<feature type="region of interest" description="Disordered" evidence="1">
    <location>
        <begin position="1"/>
        <end position="73"/>
    </location>
</feature>
<evidence type="ECO:0000313" key="3">
    <source>
        <dbReference type="Proteomes" id="UP000289886"/>
    </source>
</evidence>
<dbReference type="Proteomes" id="UP000289886">
    <property type="component" value="Unassembled WGS sequence"/>
</dbReference>
<feature type="compositionally biased region" description="Basic and acidic residues" evidence="1">
    <location>
        <begin position="1"/>
        <end position="18"/>
    </location>
</feature>
<accession>A0A444UMC5</accession>
<protein>
    <submittedName>
        <fullName evidence="2">Uncharacterized protein</fullName>
    </submittedName>
</protein>
<evidence type="ECO:0000313" key="2">
    <source>
        <dbReference type="EMBL" id="RXM36325.1"/>
    </source>
</evidence>
<gene>
    <name evidence="2" type="ORF">EOD39_3576</name>
</gene>
<dbReference type="EMBL" id="SCEB01214263">
    <property type="protein sequence ID" value="RXM36325.1"/>
    <property type="molecule type" value="Genomic_DNA"/>
</dbReference>
<organism evidence="2 3">
    <name type="scientific">Acipenser ruthenus</name>
    <name type="common">Sterlet sturgeon</name>
    <dbReference type="NCBI Taxonomy" id="7906"/>
    <lineage>
        <taxon>Eukaryota</taxon>
        <taxon>Metazoa</taxon>
        <taxon>Chordata</taxon>
        <taxon>Craniata</taxon>
        <taxon>Vertebrata</taxon>
        <taxon>Euteleostomi</taxon>
        <taxon>Actinopterygii</taxon>
        <taxon>Chondrostei</taxon>
        <taxon>Acipenseriformes</taxon>
        <taxon>Acipenseridae</taxon>
        <taxon>Acipenser</taxon>
    </lineage>
</organism>
<comment type="caution">
    <text evidence="2">The sequence shown here is derived from an EMBL/GenBank/DDBJ whole genome shotgun (WGS) entry which is preliminary data.</text>
</comment>
<proteinExistence type="predicted"/>
<reference evidence="2 3" key="1">
    <citation type="submission" date="2019-01" db="EMBL/GenBank/DDBJ databases">
        <title>Draft Genome and Complete Hox-Cluster Characterization of the Sterlet Sturgeon (Acipenser ruthenus).</title>
        <authorList>
            <person name="Wei Q."/>
        </authorList>
    </citation>
    <scope>NUCLEOTIDE SEQUENCE [LARGE SCALE GENOMIC DNA]</scope>
    <source>
        <strain evidence="2">WHYD16114868_AA</strain>
        <tissue evidence="2">Blood</tissue>
    </source>
</reference>
<sequence length="115" mass="13081">MAEQEQPKRQAQDQRHNQESSLPEEEDDDTSDGKEEPPNPRGIPGDSEPASQVPTSGDEDRESVLDQIPPEAVGITVHPVLYQTLTPVTYWKIHHPNIHSEKDSRRKYLPMITYL</sequence>
<keyword evidence="3" id="KW-1185">Reference proteome</keyword>
<dbReference type="AlphaFoldDB" id="A0A444UMC5"/>
<evidence type="ECO:0000256" key="1">
    <source>
        <dbReference type="SAM" id="MobiDB-lite"/>
    </source>
</evidence>